<dbReference type="PROSITE" id="PS50883">
    <property type="entry name" value="EAL"/>
    <property type="match status" value="1"/>
</dbReference>
<reference evidence="4" key="1">
    <citation type="submission" date="2019-11" db="EMBL/GenBank/DDBJ databases">
        <authorList>
            <person name="Kojima H."/>
        </authorList>
    </citation>
    <scope>NUCLEOTIDE SEQUENCE</scope>
    <source>
        <strain evidence="4">H1576</strain>
    </source>
</reference>
<feature type="domain" description="EAL" evidence="2">
    <location>
        <begin position="409"/>
        <end position="661"/>
    </location>
</feature>
<keyword evidence="5" id="KW-1185">Reference proteome</keyword>
<dbReference type="Gene3D" id="3.30.70.270">
    <property type="match status" value="1"/>
</dbReference>
<dbReference type="AlphaFoldDB" id="A0A975AZQ4"/>
<dbReference type="PANTHER" id="PTHR44757">
    <property type="entry name" value="DIGUANYLATE CYCLASE DGCP"/>
    <property type="match status" value="1"/>
</dbReference>
<dbReference type="InterPro" id="IPR001633">
    <property type="entry name" value="EAL_dom"/>
</dbReference>
<dbReference type="InterPro" id="IPR029787">
    <property type="entry name" value="Nucleotide_cyclase"/>
</dbReference>
<dbReference type="CDD" id="cd01949">
    <property type="entry name" value="GGDEF"/>
    <property type="match status" value="1"/>
</dbReference>
<feature type="domain" description="GGDEF" evidence="3">
    <location>
        <begin position="267"/>
        <end position="400"/>
    </location>
</feature>
<keyword evidence="1" id="KW-0812">Transmembrane</keyword>
<evidence type="ECO:0000259" key="3">
    <source>
        <dbReference type="PROSITE" id="PS50887"/>
    </source>
</evidence>
<gene>
    <name evidence="4" type="ORF">GJV85_04835</name>
</gene>
<accession>A0A975AZQ4</accession>
<name>A0A975AZQ4_9BACT</name>
<dbReference type="PANTHER" id="PTHR44757:SF2">
    <property type="entry name" value="BIOFILM ARCHITECTURE MAINTENANCE PROTEIN MBAA"/>
    <property type="match status" value="1"/>
</dbReference>
<protein>
    <submittedName>
        <fullName evidence="4">EAL domain-containing protein</fullName>
    </submittedName>
</protein>
<organism evidence="4 5">
    <name type="scientific">Sulfurimonas aquatica</name>
    <dbReference type="NCBI Taxonomy" id="2672570"/>
    <lineage>
        <taxon>Bacteria</taxon>
        <taxon>Pseudomonadati</taxon>
        <taxon>Campylobacterota</taxon>
        <taxon>Epsilonproteobacteria</taxon>
        <taxon>Campylobacterales</taxon>
        <taxon>Sulfurimonadaceae</taxon>
        <taxon>Sulfurimonas</taxon>
    </lineage>
</organism>
<dbReference type="KEGG" id="saqt:GJV85_04835"/>
<dbReference type="Gene3D" id="3.20.20.450">
    <property type="entry name" value="EAL domain"/>
    <property type="match status" value="1"/>
</dbReference>
<dbReference type="SUPFAM" id="SSF141868">
    <property type="entry name" value="EAL domain-like"/>
    <property type="match status" value="1"/>
</dbReference>
<dbReference type="EMBL" id="CP046072">
    <property type="protein sequence ID" value="QSZ41460.1"/>
    <property type="molecule type" value="Genomic_DNA"/>
</dbReference>
<keyword evidence="1" id="KW-1133">Transmembrane helix</keyword>
<sequence>MITIKKFTLIMLSIILVSVYAIFIKNYEEQREKTANLILNTIKDDVSEVSYLLSKSIKNNEKINKYRAILDRTTSNNSFVSTIMVIDGSEVLITTNPHNNTAPRKADLYYDKSLTDFEYLSTQKGLEGRIRYYQGSTLHELEIVFLFDSDEIKELFNETKLSFFFYFGLFPIVLLYLSWTIIKYSIVKPLEKLRAYAYHQSDIPKKLYIHEMEAIRSSMVQTFSRLDREQKELYKMARTDILSGLANRVSLKEYLERLILDSDYDKKEFAFLFLDLDHFKSVNDELGHLVGDELLTVVSSRVQELLPENSFIARVGGDEFVIILHNYASLTSLTSLMDQLQGCIANQWIIQSHPIHITSSIGIAFYPKDARDLTTLMQHSNVAMYEAKKKGRAQYHFYTEVLNKKVQNTIALDKDMRKALENKEYELYYQPKTDVESGRIIGAEALIRWNSPDRGFVGPNVFIPLAEENGFIIELGNWVLQEAVNQQLEWKQKGMDITISVNVATKQLLDNAFEYVFTSIMDMSGVDPSKIDIEITEYLFLKETQKSLRVLNMIHDYGSTISLDDFGTGYSSLSYLKRFPIDNLKIDKVFMDDYATEDGAVFVETIVKMGQTLKLHVIAEGIEEKEQVEYLSSIGCVAYQGYYCSKPLNVNEFEKFYKAYLTL</sequence>
<dbReference type="NCBIfam" id="TIGR00254">
    <property type="entry name" value="GGDEF"/>
    <property type="match status" value="1"/>
</dbReference>
<keyword evidence="1" id="KW-0472">Membrane</keyword>
<dbReference type="CDD" id="cd01948">
    <property type="entry name" value="EAL"/>
    <property type="match status" value="1"/>
</dbReference>
<dbReference type="InterPro" id="IPR000160">
    <property type="entry name" value="GGDEF_dom"/>
</dbReference>
<dbReference type="SMART" id="SM00052">
    <property type="entry name" value="EAL"/>
    <property type="match status" value="1"/>
</dbReference>
<evidence type="ECO:0000256" key="1">
    <source>
        <dbReference type="SAM" id="Phobius"/>
    </source>
</evidence>
<evidence type="ECO:0000313" key="4">
    <source>
        <dbReference type="EMBL" id="QSZ41460.1"/>
    </source>
</evidence>
<dbReference type="Pfam" id="PF00563">
    <property type="entry name" value="EAL"/>
    <property type="match status" value="1"/>
</dbReference>
<dbReference type="PROSITE" id="PS50887">
    <property type="entry name" value="GGDEF"/>
    <property type="match status" value="1"/>
</dbReference>
<dbReference type="Proteomes" id="UP000671852">
    <property type="component" value="Chromosome"/>
</dbReference>
<dbReference type="InterPro" id="IPR043128">
    <property type="entry name" value="Rev_trsase/Diguanyl_cyclase"/>
</dbReference>
<dbReference type="SMART" id="SM00267">
    <property type="entry name" value="GGDEF"/>
    <property type="match status" value="1"/>
</dbReference>
<dbReference type="Pfam" id="PF00990">
    <property type="entry name" value="GGDEF"/>
    <property type="match status" value="1"/>
</dbReference>
<dbReference type="InterPro" id="IPR035919">
    <property type="entry name" value="EAL_sf"/>
</dbReference>
<feature type="transmembrane region" description="Helical" evidence="1">
    <location>
        <begin position="163"/>
        <end position="182"/>
    </location>
</feature>
<evidence type="ECO:0000313" key="5">
    <source>
        <dbReference type="Proteomes" id="UP000671852"/>
    </source>
</evidence>
<evidence type="ECO:0000259" key="2">
    <source>
        <dbReference type="PROSITE" id="PS50883"/>
    </source>
</evidence>
<reference evidence="4" key="2">
    <citation type="submission" date="2021-04" db="EMBL/GenBank/DDBJ databases">
        <title>Isolation and characterization of a novel species of the genus Sulfurimonas.</title>
        <authorList>
            <person name="Fukui M."/>
        </authorList>
    </citation>
    <scope>NUCLEOTIDE SEQUENCE</scope>
    <source>
        <strain evidence="4">H1576</strain>
    </source>
</reference>
<dbReference type="InterPro" id="IPR052155">
    <property type="entry name" value="Biofilm_reg_signaling"/>
</dbReference>
<proteinExistence type="predicted"/>
<dbReference type="SUPFAM" id="SSF55073">
    <property type="entry name" value="Nucleotide cyclase"/>
    <property type="match status" value="1"/>
</dbReference>